<keyword evidence="4" id="KW-0131">Cell cycle</keyword>
<protein>
    <submittedName>
        <fullName evidence="9">B-type cyclin</fullName>
    </submittedName>
</protein>
<organism evidence="9 10">
    <name type="scientific">Pichia kluyveri</name>
    <name type="common">Yeast</name>
    <dbReference type="NCBI Taxonomy" id="36015"/>
    <lineage>
        <taxon>Eukaryota</taxon>
        <taxon>Fungi</taxon>
        <taxon>Dikarya</taxon>
        <taxon>Ascomycota</taxon>
        <taxon>Saccharomycotina</taxon>
        <taxon>Pichiomycetes</taxon>
        <taxon>Pichiales</taxon>
        <taxon>Pichiaceae</taxon>
        <taxon>Pichia</taxon>
    </lineage>
</organism>
<dbReference type="FunFam" id="1.10.472.10:FF:000005">
    <property type="entry name" value="G2/mitotic-specific cyclin B"/>
    <property type="match status" value="1"/>
</dbReference>
<dbReference type="GO" id="GO:0051301">
    <property type="term" value="P:cell division"/>
    <property type="evidence" value="ECO:0007669"/>
    <property type="project" value="UniProtKB-KW"/>
</dbReference>
<keyword evidence="10" id="KW-1185">Reference proteome</keyword>
<evidence type="ECO:0000256" key="6">
    <source>
        <dbReference type="SAM" id="MobiDB-lite"/>
    </source>
</evidence>
<dbReference type="InterPro" id="IPR006671">
    <property type="entry name" value="Cyclin_N"/>
</dbReference>
<evidence type="ECO:0000313" key="9">
    <source>
        <dbReference type="EMBL" id="GMM44770.1"/>
    </source>
</evidence>
<evidence type="ECO:0000256" key="3">
    <source>
        <dbReference type="ARBA" id="ARBA00023127"/>
    </source>
</evidence>
<dbReference type="Gene3D" id="1.10.472.10">
    <property type="entry name" value="Cyclin-like"/>
    <property type="match status" value="2"/>
</dbReference>
<keyword evidence="3 5" id="KW-0195">Cyclin</keyword>
<evidence type="ECO:0000256" key="1">
    <source>
        <dbReference type="ARBA" id="ARBA00006955"/>
    </source>
</evidence>
<dbReference type="InterPro" id="IPR004367">
    <property type="entry name" value="Cyclin_C-dom"/>
</dbReference>
<dbReference type="Pfam" id="PF02984">
    <property type="entry name" value="Cyclin_C"/>
    <property type="match status" value="1"/>
</dbReference>
<dbReference type="InterPro" id="IPR039361">
    <property type="entry name" value="Cyclin"/>
</dbReference>
<dbReference type="SUPFAM" id="SSF47954">
    <property type="entry name" value="Cyclin-like"/>
    <property type="match status" value="2"/>
</dbReference>
<feature type="compositionally biased region" description="Polar residues" evidence="6">
    <location>
        <begin position="7"/>
        <end position="26"/>
    </location>
</feature>
<comment type="similarity">
    <text evidence="1">Belongs to the cyclin family. Cyclin AB subfamily.</text>
</comment>
<dbReference type="EMBL" id="BTGB01000001">
    <property type="protein sequence ID" value="GMM44770.1"/>
    <property type="molecule type" value="Genomic_DNA"/>
</dbReference>
<dbReference type="Pfam" id="PF00134">
    <property type="entry name" value="Cyclin_N"/>
    <property type="match status" value="1"/>
</dbReference>
<feature type="compositionally biased region" description="Low complexity" evidence="6">
    <location>
        <begin position="27"/>
        <end position="59"/>
    </location>
</feature>
<evidence type="ECO:0000256" key="2">
    <source>
        <dbReference type="ARBA" id="ARBA00022618"/>
    </source>
</evidence>
<dbReference type="SMART" id="SM01332">
    <property type="entry name" value="Cyclin_C"/>
    <property type="match status" value="1"/>
</dbReference>
<reference evidence="9 10" key="1">
    <citation type="journal article" date="2023" name="Elife">
        <title>Identification of key yeast species and microbe-microbe interactions impacting larval growth of Drosophila in the wild.</title>
        <authorList>
            <person name="Mure A."/>
            <person name="Sugiura Y."/>
            <person name="Maeda R."/>
            <person name="Honda K."/>
            <person name="Sakurai N."/>
            <person name="Takahashi Y."/>
            <person name="Watada M."/>
            <person name="Katoh T."/>
            <person name="Gotoh A."/>
            <person name="Gotoh Y."/>
            <person name="Taniguchi I."/>
            <person name="Nakamura K."/>
            <person name="Hayashi T."/>
            <person name="Katayama T."/>
            <person name="Uemura T."/>
            <person name="Hattori Y."/>
        </authorList>
    </citation>
    <scope>NUCLEOTIDE SEQUENCE [LARGE SCALE GENOMIC DNA]</scope>
    <source>
        <strain evidence="9 10">PK-24</strain>
    </source>
</reference>
<feature type="domain" description="Cyclin-like" evidence="7">
    <location>
        <begin position="264"/>
        <end position="348"/>
    </location>
</feature>
<evidence type="ECO:0000313" key="10">
    <source>
        <dbReference type="Proteomes" id="UP001378960"/>
    </source>
</evidence>
<dbReference type="InterPro" id="IPR036915">
    <property type="entry name" value="Cyclin-like_sf"/>
</dbReference>
<dbReference type="GO" id="GO:0016538">
    <property type="term" value="F:cyclin-dependent protein serine/threonine kinase regulator activity"/>
    <property type="evidence" value="ECO:0007669"/>
    <property type="project" value="InterPro"/>
</dbReference>
<dbReference type="InterPro" id="IPR046965">
    <property type="entry name" value="Cyclin_A/B-like"/>
</dbReference>
<proteinExistence type="inferred from homology"/>
<evidence type="ECO:0000259" key="8">
    <source>
        <dbReference type="SMART" id="SM01332"/>
    </source>
</evidence>
<dbReference type="InterPro" id="IPR013763">
    <property type="entry name" value="Cyclin-like_dom"/>
</dbReference>
<evidence type="ECO:0000256" key="4">
    <source>
        <dbReference type="ARBA" id="ARBA00023306"/>
    </source>
</evidence>
<dbReference type="PIRSF" id="PIRSF001771">
    <property type="entry name" value="Cyclin_A_B_D_E"/>
    <property type="match status" value="1"/>
</dbReference>
<feature type="domain" description="Cyclin C-terminal" evidence="8">
    <location>
        <begin position="357"/>
        <end position="472"/>
    </location>
</feature>
<name>A0AAV5R008_PICKL</name>
<dbReference type="AlphaFoldDB" id="A0AAV5R008"/>
<dbReference type="Proteomes" id="UP001378960">
    <property type="component" value="Unassembled WGS sequence"/>
</dbReference>
<dbReference type="InterPro" id="IPR048258">
    <property type="entry name" value="Cyclins_cyclin-box"/>
</dbReference>
<dbReference type="PANTHER" id="PTHR10177">
    <property type="entry name" value="CYCLINS"/>
    <property type="match status" value="1"/>
</dbReference>
<dbReference type="CDD" id="cd20512">
    <property type="entry name" value="CYCLIN_CLBs_yeast_rpt2"/>
    <property type="match status" value="1"/>
</dbReference>
<accession>A0AAV5R008</accession>
<keyword evidence="2" id="KW-0132">Cell division</keyword>
<gene>
    <name evidence="9" type="ORF">DAPK24_013450</name>
</gene>
<feature type="domain" description="Cyclin-like" evidence="7">
    <location>
        <begin position="361"/>
        <end position="442"/>
    </location>
</feature>
<feature type="region of interest" description="Disordered" evidence="6">
    <location>
        <begin position="1"/>
        <end position="59"/>
    </location>
</feature>
<dbReference type="PROSITE" id="PS00292">
    <property type="entry name" value="CYCLINS"/>
    <property type="match status" value="1"/>
</dbReference>
<evidence type="ECO:0000256" key="5">
    <source>
        <dbReference type="RuleBase" id="RU000383"/>
    </source>
</evidence>
<dbReference type="SMART" id="SM00385">
    <property type="entry name" value="CYCLIN"/>
    <property type="match status" value="2"/>
</dbReference>
<evidence type="ECO:0000259" key="7">
    <source>
        <dbReference type="SMART" id="SM00385"/>
    </source>
</evidence>
<dbReference type="GO" id="GO:0044772">
    <property type="term" value="P:mitotic cell cycle phase transition"/>
    <property type="evidence" value="ECO:0007669"/>
    <property type="project" value="InterPro"/>
</dbReference>
<comment type="caution">
    <text evidence="9">The sequence shown here is derived from an EMBL/GenBank/DDBJ whole genome shotgun (WGS) entry which is preliminary data.</text>
</comment>
<sequence>MLRRGSTRSQSQNTNDENNNQILRSKSSNNESNNIHRSNNNDSSSSNLSTQSSQSTNNNARARTVLGVVPESALNSFNQQHNNQNIHQQYNQNHHNIINNNNNNTSNNNVRNKIPVLIDNQSHDTITESPLTSSDVDDVMETSNINNDQENYIPETDYYNDYLVEEDEEDENEYEDDDLTTHTPLSPILTDSIRNEIDRVYSKFSRETLDPNDEDTYDVTMVAEYGNRIFNYLHSLEIKYKPNPRYIEEIQDDILWEHRATLIDWLVQLHSRFNLLPETLFLSVNIIDRFLSKNKISLSRFQLCGAVALFIAAKYEEIRVPTVSQMVYMVGNQFQRDAFLKAERFMVEVLGFEFGWPGPMSFLRRGSKADDYDNETRTLAKYFLEITIMDARFVKSPPSWLAAGAQFLSRKMLGKGDWTEAHVYYTGYTSEQLIPLAKVLEECCISAETHHKTIFQKYSERRYKRVACYVQQYLQEYYDL</sequence>